<organism evidence="5 6">
    <name type="scientific">Lupinus luteus</name>
    <name type="common">European yellow lupine</name>
    <dbReference type="NCBI Taxonomy" id="3873"/>
    <lineage>
        <taxon>Eukaryota</taxon>
        <taxon>Viridiplantae</taxon>
        <taxon>Streptophyta</taxon>
        <taxon>Embryophyta</taxon>
        <taxon>Tracheophyta</taxon>
        <taxon>Spermatophyta</taxon>
        <taxon>Magnoliopsida</taxon>
        <taxon>eudicotyledons</taxon>
        <taxon>Gunneridae</taxon>
        <taxon>Pentapetalae</taxon>
        <taxon>rosids</taxon>
        <taxon>fabids</taxon>
        <taxon>Fabales</taxon>
        <taxon>Fabaceae</taxon>
        <taxon>Papilionoideae</taxon>
        <taxon>50 kb inversion clade</taxon>
        <taxon>genistoids sensu lato</taxon>
        <taxon>core genistoids</taxon>
        <taxon>Genisteae</taxon>
        <taxon>Lupinus</taxon>
    </lineage>
</organism>
<dbReference type="Proteomes" id="UP001497480">
    <property type="component" value="Unassembled WGS sequence"/>
</dbReference>
<keyword evidence="3" id="KW-0472">Membrane</keyword>
<keyword evidence="3" id="KW-1133">Transmembrane helix</keyword>
<proteinExistence type="predicted"/>
<evidence type="ECO:0000313" key="5">
    <source>
        <dbReference type="EMBL" id="CAL0310888.1"/>
    </source>
</evidence>
<feature type="region of interest" description="Disordered" evidence="2">
    <location>
        <begin position="61"/>
        <end position="83"/>
    </location>
</feature>
<evidence type="ECO:0000256" key="2">
    <source>
        <dbReference type="SAM" id="MobiDB-lite"/>
    </source>
</evidence>
<dbReference type="PANTHER" id="PTHR21385">
    <property type="entry name" value="ZINC FINGER PROTEIN-RELATED"/>
    <property type="match status" value="1"/>
</dbReference>
<comment type="caution">
    <text evidence="5">The sequence shown here is derived from an EMBL/GenBank/DDBJ whole genome shotgun (WGS) entry which is preliminary data.</text>
</comment>
<dbReference type="InterPro" id="IPR013087">
    <property type="entry name" value="Znf_C2H2_type"/>
</dbReference>
<accession>A0AAV1WNM1</accession>
<evidence type="ECO:0000259" key="4">
    <source>
        <dbReference type="PROSITE" id="PS50157"/>
    </source>
</evidence>
<sequence>MHRVFWAPHSQRQRKHFPSLFFFPKKKKSCRRLKKMWVWSYRLVVFSILCCLCLRVSSTSPTPHTDHGSKDPNAGRNLQQGDNHQIHCSRERSRAAWKIIQEYLMPFVEKEKYNISRRCKLHPDNDLYRDQEQHKFHFDINEWRCEYCRKSFYEEKHLDKHFDSRHSNLLNLTHGRCLADVCGALHCDHEINSGSKKSKCNPAAVAKNKHMCESLADSCFPINEGPAASRLHDFFLRQFCDAHSCTGSGKPFSRGRRKKTNVFYLFASILLLLLLLLYYLYIYLYQRGMKRETQVLKRISQASRKKKPS</sequence>
<feature type="transmembrane region" description="Helical" evidence="3">
    <location>
        <begin position="262"/>
        <end position="284"/>
    </location>
</feature>
<feature type="domain" description="C2H2-type" evidence="4">
    <location>
        <begin position="143"/>
        <end position="168"/>
    </location>
</feature>
<keyword evidence="1" id="KW-0479">Metal-binding</keyword>
<keyword evidence="1" id="KW-0862">Zinc</keyword>
<gene>
    <name evidence="5" type="ORF">LLUT_LOCUS11948</name>
</gene>
<dbReference type="PROSITE" id="PS50157">
    <property type="entry name" value="ZINC_FINGER_C2H2_2"/>
    <property type="match status" value="1"/>
</dbReference>
<reference evidence="5 6" key="1">
    <citation type="submission" date="2024-03" db="EMBL/GenBank/DDBJ databases">
        <authorList>
            <person name="Martinez-Hernandez J."/>
        </authorList>
    </citation>
    <scope>NUCLEOTIDE SEQUENCE [LARGE SCALE GENOMIC DNA]</scope>
</reference>
<evidence type="ECO:0000313" key="6">
    <source>
        <dbReference type="Proteomes" id="UP001497480"/>
    </source>
</evidence>
<dbReference type="EMBL" id="CAXHTB010000008">
    <property type="protein sequence ID" value="CAL0310888.1"/>
    <property type="molecule type" value="Genomic_DNA"/>
</dbReference>
<evidence type="ECO:0000256" key="3">
    <source>
        <dbReference type="SAM" id="Phobius"/>
    </source>
</evidence>
<keyword evidence="3" id="KW-0812">Transmembrane</keyword>
<dbReference type="AlphaFoldDB" id="A0AAV1WNM1"/>
<name>A0AAV1WNM1_LUPLU</name>
<dbReference type="GO" id="GO:0008270">
    <property type="term" value="F:zinc ion binding"/>
    <property type="evidence" value="ECO:0007669"/>
    <property type="project" value="UniProtKB-KW"/>
</dbReference>
<dbReference type="PROSITE" id="PS00028">
    <property type="entry name" value="ZINC_FINGER_C2H2_1"/>
    <property type="match status" value="1"/>
</dbReference>
<evidence type="ECO:0000256" key="1">
    <source>
        <dbReference type="PROSITE-ProRule" id="PRU00042"/>
    </source>
</evidence>
<protein>
    <recommendedName>
        <fullName evidence="4">C2H2-type domain-containing protein</fullName>
    </recommendedName>
</protein>
<dbReference type="PANTHER" id="PTHR21385:SF5">
    <property type="entry name" value="C2H2-TYPE DOMAIN-CONTAINING PROTEIN"/>
    <property type="match status" value="1"/>
</dbReference>
<keyword evidence="6" id="KW-1185">Reference proteome</keyword>
<keyword evidence="1" id="KW-0863">Zinc-finger</keyword>